<dbReference type="PROSITE" id="PS51257">
    <property type="entry name" value="PROKAR_LIPOPROTEIN"/>
    <property type="match status" value="1"/>
</dbReference>
<sequence>MTGMSRRTFLSLSTAVAAGAAATSLTGCGSAAKKSGEAASAKVKLPSYVPFTKIKPDLPPNAKGLSAGFLSYPEELVRSVAKTPGDGSNITMLTEIWTQPPTPKDSNGYWKAVDKNLGVDLTAILGTDPGYEQKFSAVIAGGDLPDLLWIPPNQGIQHIAELLEAKCADITKYVSGDAVKTYPNLAAMSPAHWKTAVVNGKIWGAPVPYPAFGQVYAGNPKVWAKADGLQSSSTEEFLDKCKEVTGGKTWALEPIYVNAVNVLCQSFGAPNKWRQNKDGSLTWFQETDEYTEALAFVLKLKQAGVFYPGNPKMADAYIKMAQGAIGATVHANPYNARNEIRVQDPELAAEIMIPFAAGGNKPNHHYHLGTIGYTAIKKGDEKRVRMLLRVLDYLAAPFGSKEREFLEYGTEGEDFTYDKNGFPTRTKQGKQEVEGLYSGLQTATTSPFALIASSFPGDERAQDVKDVYAAEQKLIETAVRNPVVGHYSDAYTQHYGRMSTEATDLVNDIVSGRKKIGEWKPFWAEWKNKGLEQMAREFQKSIEKSA</sequence>
<dbReference type="Proteomes" id="UP000325529">
    <property type="component" value="Chromosome"/>
</dbReference>
<gene>
    <name evidence="3" type="ORF">CP970_03135</name>
</gene>
<feature type="chain" id="PRO_5023807354" evidence="2">
    <location>
        <begin position="21"/>
        <end position="546"/>
    </location>
</feature>
<dbReference type="InterPro" id="IPR006311">
    <property type="entry name" value="TAT_signal"/>
</dbReference>
<reference evidence="3 4" key="1">
    <citation type="submission" date="2017-09" db="EMBL/GenBank/DDBJ databases">
        <authorList>
            <person name="Lee N."/>
            <person name="Cho B.-K."/>
        </authorList>
    </citation>
    <scope>NUCLEOTIDE SEQUENCE [LARGE SCALE GENOMIC DNA]</scope>
    <source>
        <strain evidence="3 4">ATCC 12853</strain>
    </source>
</reference>
<accession>A0A5J6G613</accession>
<name>A0A5J6G613_STRKN</name>
<keyword evidence="2" id="KW-0732">Signal</keyword>
<evidence type="ECO:0000256" key="2">
    <source>
        <dbReference type="SAM" id="SignalP"/>
    </source>
</evidence>
<keyword evidence="4" id="KW-1185">Reference proteome</keyword>
<dbReference type="EMBL" id="CP023699">
    <property type="protein sequence ID" value="QEU90034.1"/>
    <property type="molecule type" value="Genomic_DNA"/>
</dbReference>
<dbReference type="KEGG" id="ska:CP970_03135"/>
<dbReference type="PROSITE" id="PS51318">
    <property type="entry name" value="TAT"/>
    <property type="match status" value="1"/>
</dbReference>
<proteinExistence type="inferred from homology"/>
<comment type="similarity">
    <text evidence="1">Belongs to the bacterial solute-binding protein 1 family.</text>
</comment>
<organism evidence="3 4">
    <name type="scientific">Streptomyces kanamyceticus</name>
    <dbReference type="NCBI Taxonomy" id="1967"/>
    <lineage>
        <taxon>Bacteria</taxon>
        <taxon>Bacillati</taxon>
        <taxon>Actinomycetota</taxon>
        <taxon>Actinomycetes</taxon>
        <taxon>Kitasatosporales</taxon>
        <taxon>Streptomycetaceae</taxon>
        <taxon>Streptomyces</taxon>
    </lineage>
</organism>
<evidence type="ECO:0000256" key="1">
    <source>
        <dbReference type="ARBA" id="ARBA00008520"/>
    </source>
</evidence>
<evidence type="ECO:0000313" key="4">
    <source>
        <dbReference type="Proteomes" id="UP000325529"/>
    </source>
</evidence>
<dbReference type="InterPro" id="IPR050490">
    <property type="entry name" value="Bact_solute-bd_prot1"/>
</dbReference>
<dbReference type="OrthoDB" id="2513152at2"/>
<protein>
    <submittedName>
        <fullName evidence="3">Extracellular solute-binding protein</fullName>
    </submittedName>
</protein>
<dbReference type="AlphaFoldDB" id="A0A5J6G613"/>
<dbReference type="Gene3D" id="3.40.190.10">
    <property type="entry name" value="Periplasmic binding protein-like II"/>
    <property type="match status" value="2"/>
</dbReference>
<dbReference type="PANTHER" id="PTHR43649">
    <property type="entry name" value="ARABINOSE-BINDING PROTEIN-RELATED"/>
    <property type="match status" value="1"/>
</dbReference>
<dbReference type="SUPFAM" id="SSF53850">
    <property type="entry name" value="Periplasmic binding protein-like II"/>
    <property type="match status" value="1"/>
</dbReference>
<feature type="signal peptide" evidence="2">
    <location>
        <begin position="1"/>
        <end position="20"/>
    </location>
</feature>
<dbReference type="PANTHER" id="PTHR43649:SF31">
    <property type="entry name" value="SN-GLYCEROL-3-PHOSPHATE-BINDING PERIPLASMIC PROTEIN UGPB"/>
    <property type="match status" value="1"/>
</dbReference>
<evidence type="ECO:0000313" key="3">
    <source>
        <dbReference type="EMBL" id="QEU90034.1"/>
    </source>
</evidence>
<dbReference type="RefSeq" id="WP_055545053.1">
    <property type="nucleotide sequence ID" value="NZ_LIQU01000068.1"/>
</dbReference>